<dbReference type="RefSeq" id="WP_189022629.1">
    <property type="nucleotide sequence ID" value="NZ_BMNE01000001.1"/>
</dbReference>
<comment type="caution">
    <text evidence="2">The sequence shown here is derived from an EMBL/GenBank/DDBJ whole genome shotgun (WGS) entry which is preliminary data.</text>
</comment>
<gene>
    <name evidence="2" type="ORF">GCM10011610_01170</name>
</gene>
<name>A0ABQ2K5G4_9NOCA</name>
<dbReference type="Pfam" id="PF21812">
    <property type="entry name" value="DUF6881"/>
    <property type="match status" value="1"/>
</dbReference>
<reference evidence="3" key="1">
    <citation type="journal article" date="2019" name="Int. J. Syst. Evol. Microbiol.">
        <title>The Global Catalogue of Microorganisms (GCM) 10K type strain sequencing project: providing services to taxonomists for standard genome sequencing and annotation.</title>
        <authorList>
            <consortium name="The Broad Institute Genomics Platform"/>
            <consortium name="The Broad Institute Genome Sequencing Center for Infectious Disease"/>
            <person name="Wu L."/>
            <person name="Ma J."/>
        </authorList>
    </citation>
    <scope>NUCLEOTIDE SEQUENCE [LARGE SCALE GENOMIC DNA]</scope>
    <source>
        <strain evidence="3">CGMCC 4.7329</strain>
    </source>
</reference>
<proteinExistence type="predicted"/>
<evidence type="ECO:0000259" key="1">
    <source>
        <dbReference type="Pfam" id="PF21812"/>
    </source>
</evidence>
<feature type="domain" description="DUF6881" evidence="1">
    <location>
        <begin position="2"/>
        <end position="90"/>
    </location>
</feature>
<keyword evidence="3" id="KW-1185">Reference proteome</keyword>
<dbReference type="EMBL" id="BMNE01000001">
    <property type="protein sequence ID" value="GGN66330.1"/>
    <property type="molecule type" value="Genomic_DNA"/>
</dbReference>
<protein>
    <recommendedName>
        <fullName evidence="1">DUF6881 domain-containing protein</fullName>
    </recommendedName>
</protein>
<accession>A0ABQ2K5G4</accession>
<evidence type="ECO:0000313" key="3">
    <source>
        <dbReference type="Proteomes" id="UP000658127"/>
    </source>
</evidence>
<dbReference type="Proteomes" id="UP000658127">
    <property type="component" value="Unassembled WGS sequence"/>
</dbReference>
<sequence>MRYVKVTWHHDFTDEPTVFFHEVGEDNWETRRVQLYRDGRAEWADESRDTPTVGLAEIEIAPIQEIASQPEFDAEEISKREFETQWSAARNQS</sequence>
<organism evidence="2 3">
    <name type="scientific">Nocardia rhizosphaerihabitans</name>
    <dbReference type="NCBI Taxonomy" id="1691570"/>
    <lineage>
        <taxon>Bacteria</taxon>
        <taxon>Bacillati</taxon>
        <taxon>Actinomycetota</taxon>
        <taxon>Actinomycetes</taxon>
        <taxon>Mycobacteriales</taxon>
        <taxon>Nocardiaceae</taxon>
        <taxon>Nocardia</taxon>
    </lineage>
</organism>
<dbReference type="InterPro" id="IPR049248">
    <property type="entry name" value="DUF6881"/>
</dbReference>
<evidence type="ECO:0000313" key="2">
    <source>
        <dbReference type="EMBL" id="GGN66330.1"/>
    </source>
</evidence>